<name>A0A6N2MNZ6_SALVM</name>
<dbReference type="PANTHER" id="PTHR33415">
    <property type="entry name" value="PROTEIN EMBRYO DEFECTIVE 514"/>
    <property type="match status" value="1"/>
</dbReference>
<gene>
    <name evidence="1" type="ORF">SVIM_LOCUS377385</name>
</gene>
<dbReference type="AlphaFoldDB" id="A0A6N2MNZ6"/>
<dbReference type="InterPro" id="IPR044673">
    <property type="entry name" value="DCL-like"/>
</dbReference>
<proteinExistence type="predicted"/>
<dbReference type="Pfam" id="PF11523">
    <property type="entry name" value="DUF3223"/>
    <property type="match status" value="1"/>
</dbReference>
<dbReference type="FunFam" id="3.10.450.40:FF:000034">
    <property type="entry name" value="DCL protein"/>
    <property type="match status" value="1"/>
</dbReference>
<sequence>MMIITLVKMRKLWQERLLAYHPNSNDKIGCFNGVDATGQIFFNPSIETDSRRAHQVTTAQYKPSTHPFPDPDMAASTLLSQLLRLRLQHRRRFATGLLVPLRRSWCSTAEYIRMEEDDISVLIDTVSSLCEAAKRSSWEEKNYRQWKDEKAEIWRDIEPISHLAKEILHSNRYKDGEQLTDDDEKAVAGRLLVYHPNCDDKVGCGLDSIAVDRHPQFKRSRCLFVVRSDGGWIDFSYRKCLRAYIQFKYPTHAERFIEEHFKHGLMMVRTRYHASIIFRNYHAKQ</sequence>
<reference evidence="1" key="1">
    <citation type="submission" date="2019-03" db="EMBL/GenBank/DDBJ databases">
        <authorList>
            <person name="Mank J."/>
            <person name="Almeida P."/>
        </authorList>
    </citation>
    <scope>NUCLEOTIDE SEQUENCE</scope>
    <source>
        <strain evidence="1">78183</strain>
    </source>
</reference>
<protein>
    <submittedName>
        <fullName evidence="1">Uncharacterized protein</fullName>
    </submittedName>
</protein>
<organism evidence="1">
    <name type="scientific">Salix viminalis</name>
    <name type="common">Common osier</name>
    <name type="synonym">Basket willow</name>
    <dbReference type="NCBI Taxonomy" id="40686"/>
    <lineage>
        <taxon>Eukaryota</taxon>
        <taxon>Viridiplantae</taxon>
        <taxon>Streptophyta</taxon>
        <taxon>Embryophyta</taxon>
        <taxon>Tracheophyta</taxon>
        <taxon>Spermatophyta</taxon>
        <taxon>Magnoliopsida</taxon>
        <taxon>eudicotyledons</taxon>
        <taxon>Gunneridae</taxon>
        <taxon>Pentapetalae</taxon>
        <taxon>rosids</taxon>
        <taxon>fabids</taxon>
        <taxon>Malpighiales</taxon>
        <taxon>Salicaceae</taxon>
        <taxon>Saliceae</taxon>
        <taxon>Salix</taxon>
    </lineage>
</organism>
<accession>A0A6N2MNZ6</accession>
<dbReference type="GO" id="GO:1901259">
    <property type="term" value="P:chloroplast rRNA processing"/>
    <property type="evidence" value="ECO:0007669"/>
    <property type="project" value="TreeGrafter"/>
</dbReference>
<dbReference type="GO" id="GO:0009658">
    <property type="term" value="P:chloroplast organization"/>
    <property type="evidence" value="ECO:0007669"/>
    <property type="project" value="TreeGrafter"/>
</dbReference>
<evidence type="ECO:0000313" key="1">
    <source>
        <dbReference type="EMBL" id="VFU54143.1"/>
    </source>
</evidence>
<dbReference type="PANTHER" id="PTHR33415:SF4">
    <property type="entry name" value="DCL PROTEIN (DUF3223)"/>
    <property type="match status" value="1"/>
</dbReference>
<dbReference type="GO" id="GO:0009507">
    <property type="term" value="C:chloroplast"/>
    <property type="evidence" value="ECO:0007669"/>
    <property type="project" value="TreeGrafter"/>
</dbReference>
<dbReference type="EMBL" id="CAADRP010001830">
    <property type="protein sequence ID" value="VFU54143.1"/>
    <property type="molecule type" value="Genomic_DNA"/>
</dbReference>
<dbReference type="Gene3D" id="3.10.450.40">
    <property type="match status" value="1"/>
</dbReference>